<dbReference type="OrthoDB" id="10255522at2759"/>
<feature type="coiled-coil region" evidence="1">
    <location>
        <begin position="77"/>
        <end position="104"/>
    </location>
</feature>
<organism evidence="4 5">
    <name type="scientific">Aphanomyces stellatus</name>
    <dbReference type="NCBI Taxonomy" id="120398"/>
    <lineage>
        <taxon>Eukaryota</taxon>
        <taxon>Sar</taxon>
        <taxon>Stramenopiles</taxon>
        <taxon>Oomycota</taxon>
        <taxon>Saprolegniomycetes</taxon>
        <taxon>Saprolegniales</taxon>
        <taxon>Verrucalvaceae</taxon>
        <taxon>Aphanomyces</taxon>
    </lineage>
</organism>
<dbReference type="AlphaFoldDB" id="A0A485KUP1"/>
<evidence type="ECO:0000313" key="4">
    <source>
        <dbReference type="EMBL" id="VFT88943.1"/>
    </source>
</evidence>
<reference evidence="3" key="2">
    <citation type="submission" date="2019-06" db="EMBL/GenBank/DDBJ databases">
        <title>Genomics analysis of Aphanomyces spp. identifies a new class of oomycete effector associated with host adaptation.</title>
        <authorList>
            <person name="Gaulin E."/>
        </authorList>
    </citation>
    <scope>NUCLEOTIDE SEQUENCE</scope>
    <source>
        <strain evidence="3">CBS 578.67</strain>
    </source>
</reference>
<evidence type="ECO:0000256" key="2">
    <source>
        <dbReference type="SAM" id="MobiDB-lite"/>
    </source>
</evidence>
<keyword evidence="1" id="KW-0175">Coiled coil</keyword>
<dbReference type="Proteomes" id="UP000332933">
    <property type="component" value="Unassembled WGS sequence"/>
</dbReference>
<name>A0A485KUP1_9STRA</name>
<dbReference type="EMBL" id="VJMH01005339">
    <property type="protein sequence ID" value="KAF0697201.1"/>
    <property type="molecule type" value="Genomic_DNA"/>
</dbReference>
<keyword evidence="5" id="KW-1185">Reference proteome</keyword>
<protein>
    <submittedName>
        <fullName evidence="4">Aste57867_12088 protein</fullName>
    </submittedName>
</protein>
<feature type="coiled-coil region" evidence="1">
    <location>
        <begin position="179"/>
        <end position="273"/>
    </location>
</feature>
<feature type="region of interest" description="Disordered" evidence="2">
    <location>
        <begin position="352"/>
        <end position="377"/>
    </location>
</feature>
<dbReference type="EMBL" id="CAADRA010005360">
    <property type="protein sequence ID" value="VFT88943.1"/>
    <property type="molecule type" value="Genomic_DNA"/>
</dbReference>
<reference evidence="4 5" key="1">
    <citation type="submission" date="2019-03" db="EMBL/GenBank/DDBJ databases">
        <authorList>
            <person name="Gaulin E."/>
            <person name="Dumas B."/>
        </authorList>
    </citation>
    <scope>NUCLEOTIDE SEQUENCE [LARGE SCALE GENOMIC DNA]</scope>
    <source>
        <strain evidence="4">CBS 568.67</strain>
    </source>
</reference>
<proteinExistence type="predicted"/>
<evidence type="ECO:0000313" key="3">
    <source>
        <dbReference type="EMBL" id="KAF0697201.1"/>
    </source>
</evidence>
<evidence type="ECO:0000313" key="5">
    <source>
        <dbReference type="Proteomes" id="UP000332933"/>
    </source>
</evidence>
<sequence>MGDDLTQHDATIRIRLMNVRNLEAMHAMEDEITRLQTRLREVEAREKNQHTSGSHFSFVLQRNQELELIAVSSFKETETMRDELERLRLKLHAATAARDQLAETNHLQDEECCMRLLQRDDTISTLRGLLAALQAEHRVVVKAMATLRGENESIAQAKAVGQAQEATWAKQRHDMDASMLTLRGELSKAESNLAHLRQEKEIKTQSLLAQLEKTLESQQEQILKVEEKSPDCPRPCPVCGDMQVTKEKHKRQLDNVARQRDKLIAQLDEERVRLDVIKSDGTQEAGNFARDGMAAKTEELVSLRAQLAMANQVIEKQRRFMKEAENSTSFERYVNLKTENLMLTQQLEQVKSPVKSPRADMNGSETPDLKRRLSKPKNVVMPLIGSANNQRSSSWFKLNC</sequence>
<gene>
    <name evidence="4" type="primary">Aste57867_12088</name>
    <name evidence="3" type="ORF">As57867_012043</name>
    <name evidence="4" type="ORF">ASTE57867_12088</name>
</gene>
<accession>A0A485KUP1</accession>
<evidence type="ECO:0000256" key="1">
    <source>
        <dbReference type="SAM" id="Coils"/>
    </source>
</evidence>